<keyword evidence="4" id="KW-1185">Reference proteome</keyword>
<feature type="region of interest" description="Disordered" evidence="1">
    <location>
        <begin position="1"/>
        <end position="30"/>
    </location>
</feature>
<dbReference type="PANTHER" id="PTHR38436">
    <property type="entry name" value="POLYKETIDE CYCLASE SNOAL-LIKE DOMAIN"/>
    <property type="match status" value="1"/>
</dbReference>
<reference evidence="3 4" key="1">
    <citation type="submission" date="2019-03" db="EMBL/GenBank/DDBJ databases">
        <title>Genomic Encyclopedia of Type Strains, Phase IV (KMG-IV): sequencing the most valuable type-strain genomes for metagenomic binning, comparative biology and taxonomic classification.</title>
        <authorList>
            <person name="Goeker M."/>
        </authorList>
    </citation>
    <scope>NUCLEOTIDE SEQUENCE [LARGE SCALE GENOMIC DNA]</scope>
    <source>
        <strain evidence="3 4">DSM 45775</strain>
    </source>
</reference>
<dbReference type="AlphaFoldDB" id="A0A4R6VHM8"/>
<evidence type="ECO:0000259" key="2">
    <source>
        <dbReference type="Pfam" id="PF12680"/>
    </source>
</evidence>
<dbReference type="InterPro" id="IPR037401">
    <property type="entry name" value="SnoaL-like"/>
</dbReference>
<name>A0A4R6VHM8_9PSEU</name>
<dbReference type="Gene3D" id="3.10.450.50">
    <property type="match status" value="1"/>
</dbReference>
<accession>A0A4R6VHM8</accession>
<protein>
    <submittedName>
        <fullName evidence="3">Steroid delta-isomerase-like uncharacterized protein</fullName>
    </submittedName>
</protein>
<organism evidence="3 4">
    <name type="scientific">Actinomycetospora succinea</name>
    <dbReference type="NCBI Taxonomy" id="663603"/>
    <lineage>
        <taxon>Bacteria</taxon>
        <taxon>Bacillati</taxon>
        <taxon>Actinomycetota</taxon>
        <taxon>Actinomycetes</taxon>
        <taxon>Pseudonocardiales</taxon>
        <taxon>Pseudonocardiaceae</taxon>
        <taxon>Actinomycetospora</taxon>
    </lineage>
</organism>
<sequence length="188" mass="20419">MPDSDALYAPVGVSAVSSPPRPTPPDGASPGALVRWTIDVLNAHDAEALRQVYAPTIRARFPTRTVRGADELVSWWRGVFAAVPDLGMTIEGMAENGTRDSGEVFLRWRLAGHHSGAEWEGLEATGAAVDLDGMDHFVVADGRIASNFVIFDQMQFARQIGLLPAEGSRLEVGLRRGFNALARRRRGR</sequence>
<dbReference type="GO" id="GO:0030638">
    <property type="term" value="P:polyketide metabolic process"/>
    <property type="evidence" value="ECO:0007669"/>
    <property type="project" value="InterPro"/>
</dbReference>
<evidence type="ECO:0000313" key="3">
    <source>
        <dbReference type="EMBL" id="TDQ60907.1"/>
    </source>
</evidence>
<comment type="caution">
    <text evidence="3">The sequence shown here is derived from an EMBL/GenBank/DDBJ whole genome shotgun (WGS) entry which is preliminary data.</text>
</comment>
<dbReference type="Proteomes" id="UP000295705">
    <property type="component" value="Unassembled WGS sequence"/>
</dbReference>
<keyword evidence="3" id="KW-0413">Isomerase</keyword>
<evidence type="ECO:0000313" key="4">
    <source>
        <dbReference type="Proteomes" id="UP000295705"/>
    </source>
</evidence>
<dbReference type="SUPFAM" id="SSF54427">
    <property type="entry name" value="NTF2-like"/>
    <property type="match status" value="1"/>
</dbReference>
<proteinExistence type="predicted"/>
<gene>
    <name evidence="3" type="ORF">EV188_103411</name>
</gene>
<dbReference type="EMBL" id="SNYO01000003">
    <property type="protein sequence ID" value="TDQ60907.1"/>
    <property type="molecule type" value="Genomic_DNA"/>
</dbReference>
<dbReference type="InterPro" id="IPR032710">
    <property type="entry name" value="NTF2-like_dom_sf"/>
</dbReference>
<feature type="domain" description="SnoaL-like" evidence="2">
    <location>
        <begin position="38"/>
        <end position="146"/>
    </location>
</feature>
<evidence type="ECO:0000256" key="1">
    <source>
        <dbReference type="SAM" id="MobiDB-lite"/>
    </source>
</evidence>
<dbReference type="GO" id="GO:0016853">
    <property type="term" value="F:isomerase activity"/>
    <property type="evidence" value="ECO:0007669"/>
    <property type="project" value="UniProtKB-KW"/>
</dbReference>
<dbReference type="InterPro" id="IPR009959">
    <property type="entry name" value="Cyclase_SnoaL-like"/>
</dbReference>
<dbReference type="PANTHER" id="PTHR38436:SF1">
    <property type="entry name" value="ESTER CYCLASE"/>
    <property type="match status" value="1"/>
</dbReference>
<dbReference type="Pfam" id="PF12680">
    <property type="entry name" value="SnoaL_2"/>
    <property type="match status" value="1"/>
</dbReference>